<evidence type="ECO:0000313" key="3">
    <source>
        <dbReference type="Proteomes" id="UP001177670"/>
    </source>
</evidence>
<proteinExistence type="predicted"/>
<protein>
    <submittedName>
        <fullName evidence="2">Uncharacterized protein</fullName>
    </submittedName>
</protein>
<keyword evidence="3" id="KW-1185">Reference proteome</keyword>
<gene>
    <name evidence="2" type="ORF">K0M31_010742</name>
</gene>
<evidence type="ECO:0000256" key="1">
    <source>
        <dbReference type="SAM" id="MobiDB-lite"/>
    </source>
</evidence>
<comment type="caution">
    <text evidence="2">The sequence shown here is derived from an EMBL/GenBank/DDBJ whole genome shotgun (WGS) entry which is preliminary data.</text>
</comment>
<feature type="compositionally biased region" description="Basic and acidic residues" evidence="1">
    <location>
        <begin position="62"/>
        <end position="71"/>
    </location>
</feature>
<accession>A0AA40FKS8</accession>
<organism evidence="2 3">
    <name type="scientific">Melipona bicolor</name>
    <dbReference type="NCBI Taxonomy" id="60889"/>
    <lineage>
        <taxon>Eukaryota</taxon>
        <taxon>Metazoa</taxon>
        <taxon>Ecdysozoa</taxon>
        <taxon>Arthropoda</taxon>
        <taxon>Hexapoda</taxon>
        <taxon>Insecta</taxon>
        <taxon>Pterygota</taxon>
        <taxon>Neoptera</taxon>
        <taxon>Endopterygota</taxon>
        <taxon>Hymenoptera</taxon>
        <taxon>Apocrita</taxon>
        <taxon>Aculeata</taxon>
        <taxon>Apoidea</taxon>
        <taxon>Anthophila</taxon>
        <taxon>Apidae</taxon>
        <taxon>Melipona</taxon>
    </lineage>
</organism>
<name>A0AA40FKS8_9HYME</name>
<dbReference type="Proteomes" id="UP001177670">
    <property type="component" value="Unassembled WGS sequence"/>
</dbReference>
<dbReference type="EMBL" id="JAHYIQ010000028">
    <property type="protein sequence ID" value="KAK1120958.1"/>
    <property type="molecule type" value="Genomic_DNA"/>
</dbReference>
<evidence type="ECO:0000313" key="2">
    <source>
        <dbReference type="EMBL" id="KAK1120958.1"/>
    </source>
</evidence>
<dbReference type="AlphaFoldDB" id="A0AA40FKS8"/>
<sequence length="94" mass="10589">MSRSQSDIGCDACLDVSQRLVRNLTLVTDSLINGLLRGNWYPSLDVIEDSTLQEVVFYRDRSSDYRSRREQTEDEGPSADCKSVDVGSLNLEEV</sequence>
<reference evidence="2" key="1">
    <citation type="submission" date="2021-10" db="EMBL/GenBank/DDBJ databases">
        <title>Melipona bicolor Genome sequencing and assembly.</title>
        <authorList>
            <person name="Araujo N.S."/>
            <person name="Arias M.C."/>
        </authorList>
    </citation>
    <scope>NUCLEOTIDE SEQUENCE</scope>
    <source>
        <strain evidence="2">USP_2M_L1-L4_2017</strain>
        <tissue evidence="2">Whole body</tissue>
    </source>
</reference>
<feature type="region of interest" description="Disordered" evidence="1">
    <location>
        <begin position="62"/>
        <end position="94"/>
    </location>
</feature>